<evidence type="ECO:0000256" key="6">
    <source>
        <dbReference type="ARBA" id="ARBA00022803"/>
    </source>
</evidence>
<dbReference type="InterPro" id="IPR011990">
    <property type="entry name" value="TPR-like_helical_dom_sf"/>
</dbReference>
<accession>A0A9Q0LD75</accession>
<comment type="subcellular location">
    <subcellularLocation>
        <location evidence="1">Nucleus</location>
    </subcellularLocation>
</comment>
<keyword evidence="2 13" id="KW-0132">Cell division</keyword>
<dbReference type="InterPro" id="IPR007192">
    <property type="entry name" value="APC8"/>
</dbReference>
<name>A0A9Q0LD75_ANAIG</name>
<keyword evidence="4" id="KW-0498">Mitosis</keyword>
<evidence type="ECO:0000313" key="14">
    <source>
        <dbReference type="Proteomes" id="UP001149090"/>
    </source>
</evidence>
<evidence type="ECO:0000256" key="4">
    <source>
        <dbReference type="ARBA" id="ARBA00022776"/>
    </source>
</evidence>
<dbReference type="SMART" id="SM00028">
    <property type="entry name" value="TPR"/>
    <property type="match status" value="8"/>
</dbReference>
<evidence type="ECO:0000256" key="9">
    <source>
        <dbReference type="ARBA" id="ARBA00038210"/>
    </source>
</evidence>
<evidence type="ECO:0000256" key="2">
    <source>
        <dbReference type="ARBA" id="ARBA00022618"/>
    </source>
</evidence>
<evidence type="ECO:0000256" key="7">
    <source>
        <dbReference type="ARBA" id="ARBA00023242"/>
    </source>
</evidence>
<evidence type="ECO:0000256" key="3">
    <source>
        <dbReference type="ARBA" id="ARBA00022737"/>
    </source>
</evidence>
<dbReference type="GO" id="GO:0007091">
    <property type="term" value="P:metaphase/anaphase transition of mitotic cell cycle"/>
    <property type="evidence" value="ECO:0007669"/>
    <property type="project" value="TreeGrafter"/>
</dbReference>
<evidence type="ECO:0000256" key="8">
    <source>
        <dbReference type="ARBA" id="ARBA00023306"/>
    </source>
</evidence>
<feature type="region of interest" description="Disordered" evidence="11">
    <location>
        <begin position="219"/>
        <end position="239"/>
    </location>
</feature>
<dbReference type="FunFam" id="1.25.40.10:FF:000018">
    <property type="entry name" value="Cell division cycle protein 27 homolog B"/>
    <property type="match status" value="1"/>
</dbReference>
<dbReference type="GO" id="GO:0051301">
    <property type="term" value="P:cell division"/>
    <property type="evidence" value="ECO:0007669"/>
    <property type="project" value="UniProtKB-KW"/>
</dbReference>
<keyword evidence="7" id="KW-0539">Nucleus</keyword>
<dbReference type="Pfam" id="PF12895">
    <property type="entry name" value="ANAPC3"/>
    <property type="match status" value="1"/>
</dbReference>
<dbReference type="Pfam" id="PF00515">
    <property type="entry name" value="TPR_1"/>
    <property type="match status" value="1"/>
</dbReference>
<feature type="domain" description="Cdc23" evidence="12">
    <location>
        <begin position="112"/>
        <end position="156"/>
    </location>
</feature>
<organism evidence="13 14">
    <name type="scientific">Anaeramoeba ignava</name>
    <name type="common">Anaerobic marine amoeba</name>
    <dbReference type="NCBI Taxonomy" id="1746090"/>
    <lineage>
        <taxon>Eukaryota</taxon>
        <taxon>Metamonada</taxon>
        <taxon>Anaeramoebidae</taxon>
        <taxon>Anaeramoeba</taxon>
    </lineage>
</organism>
<keyword evidence="5" id="KW-0833">Ubl conjugation pathway</keyword>
<feature type="region of interest" description="Disordered" evidence="11">
    <location>
        <begin position="321"/>
        <end position="399"/>
    </location>
</feature>
<dbReference type="PROSITE" id="PS50293">
    <property type="entry name" value="TPR_REGION"/>
    <property type="match status" value="1"/>
</dbReference>
<evidence type="ECO:0000313" key="13">
    <source>
        <dbReference type="EMBL" id="KAJ5070717.1"/>
    </source>
</evidence>
<feature type="compositionally biased region" description="Basic and acidic residues" evidence="11">
    <location>
        <begin position="321"/>
        <end position="345"/>
    </location>
</feature>
<evidence type="ECO:0000256" key="10">
    <source>
        <dbReference type="PROSITE-ProRule" id="PRU00339"/>
    </source>
</evidence>
<dbReference type="OMA" id="FDDICAN"/>
<feature type="region of interest" description="Disordered" evidence="11">
    <location>
        <begin position="284"/>
        <end position="307"/>
    </location>
</feature>
<dbReference type="SUPFAM" id="SSF48452">
    <property type="entry name" value="TPR-like"/>
    <property type="match status" value="2"/>
</dbReference>
<evidence type="ECO:0000256" key="5">
    <source>
        <dbReference type="ARBA" id="ARBA00022786"/>
    </source>
</evidence>
<feature type="repeat" description="TPR" evidence="10">
    <location>
        <begin position="562"/>
        <end position="595"/>
    </location>
</feature>
<evidence type="ECO:0000259" key="12">
    <source>
        <dbReference type="Pfam" id="PF04049"/>
    </source>
</evidence>
<dbReference type="PANTHER" id="PTHR12558:SF13">
    <property type="entry name" value="CELL DIVISION CYCLE PROTEIN 27 HOMOLOG"/>
    <property type="match status" value="1"/>
</dbReference>
<comment type="caution">
    <text evidence="13">The sequence shown here is derived from an EMBL/GenBank/DDBJ whole genome shotgun (WGS) entry which is preliminary data.</text>
</comment>
<keyword evidence="8" id="KW-0131">Cell cycle</keyword>
<feature type="repeat" description="TPR" evidence="10">
    <location>
        <begin position="596"/>
        <end position="629"/>
    </location>
</feature>
<keyword evidence="6 10" id="KW-0802">TPR repeat</keyword>
<dbReference type="GO" id="GO:0005680">
    <property type="term" value="C:anaphase-promoting complex"/>
    <property type="evidence" value="ECO:0007669"/>
    <property type="project" value="InterPro"/>
</dbReference>
<protein>
    <submittedName>
        <fullName evidence="13">Cell division cycle protein 27</fullName>
    </submittedName>
</protein>
<feature type="repeat" description="TPR" evidence="10">
    <location>
        <begin position="528"/>
        <end position="561"/>
    </location>
</feature>
<dbReference type="PROSITE" id="PS50005">
    <property type="entry name" value="TPR"/>
    <property type="match status" value="5"/>
</dbReference>
<dbReference type="GO" id="GO:0016567">
    <property type="term" value="P:protein ubiquitination"/>
    <property type="evidence" value="ECO:0007669"/>
    <property type="project" value="TreeGrafter"/>
</dbReference>
<keyword evidence="14" id="KW-1185">Reference proteome</keyword>
<dbReference type="GO" id="GO:0031145">
    <property type="term" value="P:anaphase-promoting complex-dependent catabolic process"/>
    <property type="evidence" value="ECO:0007669"/>
    <property type="project" value="TreeGrafter"/>
</dbReference>
<dbReference type="PANTHER" id="PTHR12558">
    <property type="entry name" value="CELL DIVISION CYCLE 16,23,27"/>
    <property type="match status" value="1"/>
</dbReference>
<evidence type="ECO:0000256" key="1">
    <source>
        <dbReference type="ARBA" id="ARBA00004123"/>
    </source>
</evidence>
<feature type="repeat" description="TPR" evidence="10">
    <location>
        <begin position="698"/>
        <end position="731"/>
    </location>
</feature>
<dbReference type="EMBL" id="JAPDFW010000092">
    <property type="protein sequence ID" value="KAJ5070717.1"/>
    <property type="molecule type" value="Genomic_DNA"/>
</dbReference>
<keyword evidence="3" id="KW-0677">Repeat</keyword>
<dbReference type="OrthoDB" id="329563at2759"/>
<proteinExistence type="inferred from homology"/>
<dbReference type="Pfam" id="PF04049">
    <property type="entry name" value="ANAPC8"/>
    <property type="match status" value="1"/>
</dbReference>
<sequence length="762" mass="88854">MEEILQQRVNWSLNQYLYSNAVFLAERLYSEFPNENNLFIIAEVYYRMGKVRQAYRILQMAGSQLYSNSNNRYLFALCCYSLSKFIEAEEVLTSSSSYKGRSINLVPNGSSGLFLLGMVYKQQNRNKEASKCFKLSFQKNPFMWVSFQELSKLEENLKIDELFLDPNTFETISFPSEIPNLSQIPHNTITQISNEQEIVSPIPNKSNYLMNIMETPQTVSHKNISRKKPSKRAITFSKSSIKQKQKQKTFTSLSTPLNTPKNVATQKPFIETPYFTPVANNFVTPSPTVRQPQMPKLKTKQKQRDGLNQPVQTVTLKFEDEKTKKEKTESKKIESKKIESKKTESKNNNNNLEELEFSMLKPSTKKQKPVKTRKTKAPSHNFISHDPKTPNEIGHQKKERKKIVIEKEENEKAEKMSKGINEYLGLIRVFAEAYGYLTEYKCEKSIEKFKSLQPCHFASGWVLSQVARAYFELSQFQQSYQMFEKARKIAPYMTKDMEIYSTVLWHLHKDYELSHLANDLILLDRMCPETWCAIGNCFSLQKEHETAIKFFQRAVQLNPYFAYAYTLSGHEYITRENFEKALSFFRRALSVDHRHWNAWYGLGSVYMHQEKFELALYHFKRALDISDNSSILHCYYAMALYANQKVPEALNSLKIAIKKNPNNAVALFKKANILFDLYDNKGAEKILLNLRENVPKESGVHLLLGRVYKREKRWEEAIDSFSVALDLDPKTNKFLKNEIENIGEFLMDNLEEKKEENQKNQK</sequence>
<dbReference type="AlphaFoldDB" id="A0A9Q0LD75"/>
<dbReference type="GO" id="GO:0005737">
    <property type="term" value="C:cytoplasm"/>
    <property type="evidence" value="ECO:0007669"/>
    <property type="project" value="TreeGrafter"/>
</dbReference>
<feature type="compositionally biased region" description="Basic residues" evidence="11">
    <location>
        <begin position="363"/>
        <end position="377"/>
    </location>
</feature>
<dbReference type="Pfam" id="PF13432">
    <property type="entry name" value="TPR_16"/>
    <property type="match status" value="2"/>
</dbReference>
<dbReference type="Gene3D" id="1.25.40.10">
    <property type="entry name" value="Tetratricopeptide repeat domain"/>
    <property type="match status" value="4"/>
</dbReference>
<comment type="similarity">
    <text evidence="9">Belongs to the APC3/CDC27 family.</text>
</comment>
<evidence type="ECO:0000256" key="11">
    <source>
        <dbReference type="SAM" id="MobiDB-lite"/>
    </source>
</evidence>
<feature type="repeat" description="TPR" evidence="10">
    <location>
        <begin position="460"/>
        <end position="493"/>
    </location>
</feature>
<dbReference type="InterPro" id="IPR019734">
    <property type="entry name" value="TPR_rpt"/>
</dbReference>
<dbReference type="Proteomes" id="UP001149090">
    <property type="component" value="Unassembled WGS sequence"/>
</dbReference>
<reference evidence="13" key="1">
    <citation type="submission" date="2022-10" db="EMBL/GenBank/DDBJ databases">
        <title>Novel sulphate-reducing endosymbionts in the free-living metamonad Anaeramoeba.</title>
        <authorList>
            <person name="Jerlstrom-Hultqvist J."/>
            <person name="Cepicka I."/>
            <person name="Gallot-Lavallee L."/>
            <person name="Salas-Leiva D."/>
            <person name="Curtis B.A."/>
            <person name="Zahonova K."/>
            <person name="Pipaliya S."/>
            <person name="Dacks J."/>
            <person name="Roger A.J."/>
        </authorList>
    </citation>
    <scope>NUCLEOTIDE SEQUENCE</scope>
    <source>
        <strain evidence="13">BMAN</strain>
    </source>
</reference>
<gene>
    <name evidence="13" type="ORF">M0811_01697</name>
</gene>